<evidence type="ECO:0000256" key="3">
    <source>
        <dbReference type="ARBA" id="ARBA00008000"/>
    </source>
</evidence>
<evidence type="ECO:0000256" key="11">
    <source>
        <dbReference type="ARBA" id="ARBA00023128"/>
    </source>
</evidence>
<dbReference type="InterPro" id="IPR001841">
    <property type="entry name" value="Znf_RING"/>
</dbReference>
<evidence type="ECO:0000259" key="15">
    <source>
        <dbReference type="PROSITE" id="PS51382"/>
    </source>
</evidence>
<gene>
    <name evidence="17" type="ORF">G4B88_012195</name>
</gene>
<comment type="caution">
    <text evidence="17">The sequence shown here is derived from an EMBL/GenBank/DDBJ whole genome shotgun (WGS) entry which is preliminary data.</text>
</comment>
<dbReference type="PANTHER" id="PTHR11748:SF111">
    <property type="entry name" value="D-LACTATE DEHYDROGENASE, MITOCHONDRIAL-RELATED"/>
    <property type="match status" value="1"/>
</dbReference>
<organism evidence="17 18">
    <name type="scientific">Cannabis sativa</name>
    <name type="common">Hemp</name>
    <name type="synonym">Marijuana</name>
    <dbReference type="NCBI Taxonomy" id="3483"/>
    <lineage>
        <taxon>Eukaryota</taxon>
        <taxon>Viridiplantae</taxon>
        <taxon>Streptophyta</taxon>
        <taxon>Embryophyta</taxon>
        <taxon>Tracheophyta</taxon>
        <taxon>Spermatophyta</taxon>
        <taxon>Magnoliopsida</taxon>
        <taxon>eudicotyledons</taxon>
        <taxon>Gunneridae</taxon>
        <taxon>Pentapetalae</taxon>
        <taxon>rosids</taxon>
        <taxon>fabids</taxon>
        <taxon>Rosales</taxon>
        <taxon>Cannabaceae</taxon>
        <taxon>Cannabis</taxon>
    </lineage>
</organism>
<comment type="subcellular location">
    <subcellularLocation>
        <location evidence="2">Mitochondrion</location>
    </subcellularLocation>
</comment>
<dbReference type="Gene3D" id="3.30.70.2740">
    <property type="match status" value="2"/>
</dbReference>
<keyword evidence="10" id="KW-0560">Oxidoreductase</keyword>
<dbReference type="PROSITE" id="PS51387">
    <property type="entry name" value="FAD_PCMH"/>
    <property type="match status" value="2"/>
</dbReference>
<dbReference type="InterPro" id="IPR018957">
    <property type="entry name" value="Znf_C3HC4_RING-type"/>
</dbReference>
<evidence type="ECO:0000256" key="1">
    <source>
        <dbReference type="ARBA" id="ARBA00001974"/>
    </source>
</evidence>
<protein>
    <recommendedName>
        <fullName evidence="12">D-lactate dehydrogenase (cytochrome)</fullName>
        <ecNumber evidence="12">1.1.2.4</ecNumber>
    </recommendedName>
</protein>
<feature type="domain" description="RING-type" evidence="14">
    <location>
        <begin position="160"/>
        <end position="209"/>
    </location>
</feature>
<dbReference type="Gene3D" id="3.30.40.10">
    <property type="entry name" value="Zinc/RING finger domain, C3HC4 (zinc finger)"/>
    <property type="match status" value="1"/>
</dbReference>
<keyword evidence="8" id="KW-0862">Zinc</keyword>
<evidence type="ECO:0000256" key="13">
    <source>
        <dbReference type="PROSITE-ProRule" id="PRU00175"/>
    </source>
</evidence>
<keyword evidence="18" id="KW-1185">Reference proteome</keyword>
<dbReference type="GO" id="GO:0004458">
    <property type="term" value="F:D-lactate dehydrogenase (cytochrome) activity"/>
    <property type="evidence" value="ECO:0007669"/>
    <property type="project" value="UniProtKB-EC"/>
</dbReference>
<evidence type="ECO:0000256" key="9">
    <source>
        <dbReference type="ARBA" id="ARBA00022946"/>
    </source>
</evidence>
<feature type="domain" description="FAD-binding PCMH-type" evidence="16">
    <location>
        <begin position="956"/>
        <end position="1133"/>
    </location>
</feature>
<evidence type="ECO:0000256" key="7">
    <source>
        <dbReference type="ARBA" id="ARBA00022827"/>
    </source>
</evidence>
<evidence type="ECO:0000313" key="17">
    <source>
        <dbReference type="EMBL" id="KAF4402410.1"/>
    </source>
</evidence>
<evidence type="ECO:0000256" key="5">
    <source>
        <dbReference type="ARBA" id="ARBA00022723"/>
    </source>
</evidence>
<dbReference type="InterPro" id="IPR004113">
    <property type="entry name" value="FAD-bd_oxidored_4_C"/>
</dbReference>
<dbReference type="PANTHER" id="PTHR11748">
    <property type="entry name" value="D-LACTATE DEHYDROGENASE"/>
    <property type="match status" value="1"/>
</dbReference>
<dbReference type="FunFam" id="3.30.70.2740:FF:000001">
    <property type="entry name" value="D-lactate dehydrogenase mitochondrial"/>
    <property type="match status" value="2"/>
</dbReference>
<dbReference type="Pfam" id="PF00097">
    <property type="entry name" value="zf-C3HC4"/>
    <property type="match status" value="1"/>
</dbReference>
<dbReference type="FunFam" id="1.10.45.10:FF:000001">
    <property type="entry name" value="D-lactate dehydrogenase mitochondrial"/>
    <property type="match status" value="1"/>
</dbReference>
<keyword evidence="4" id="KW-0285">Flavoprotein</keyword>
<evidence type="ECO:0000313" key="18">
    <source>
        <dbReference type="Proteomes" id="UP000583929"/>
    </source>
</evidence>
<evidence type="ECO:0000256" key="8">
    <source>
        <dbReference type="ARBA" id="ARBA00022833"/>
    </source>
</evidence>
<dbReference type="FunFam" id="3.30.465.10:FF:000027">
    <property type="entry name" value="D-lactate dehydrogenase [cytochrome], mitochondrial"/>
    <property type="match status" value="2"/>
</dbReference>
<dbReference type="PROSITE" id="PS00518">
    <property type="entry name" value="ZF_RING_1"/>
    <property type="match status" value="1"/>
</dbReference>
<evidence type="ECO:0000256" key="2">
    <source>
        <dbReference type="ARBA" id="ARBA00004173"/>
    </source>
</evidence>
<dbReference type="EMBL" id="JAATIQ010000007">
    <property type="protein sequence ID" value="KAF4402410.1"/>
    <property type="molecule type" value="Genomic_DNA"/>
</dbReference>
<evidence type="ECO:0000259" key="16">
    <source>
        <dbReference type="PROSITE" id="PS51387"/>
    </source>
</evidence>
<keyword evidence="5" id="KW-0479">Metal-binding</keyword>
<comment type="cofactor">
    <cofactor evidence="1">
        <name>FAD</name>
        <dbReference type="ChEBI" id="CHEBI:57692"/>
    </cofactor>
</comment>
<evidence type="ECO:0000256" key="10">
    <source>
        <dbReference type="ARBA" id="ARBA00023002"/>
    </source>
</evidence>
<keyword evidence="6 13" id="KW-0863">Zinc-finger</keyword>
<evidence type="ECO:0000256" key="4">
    <source>
        <dbReference type="ARBA" id="ARBA00022630"/>
    </source>
</evidence>
<dbReference type="InterPro" id="IPR036318">
    <property type="entry name" value="FAD-bd_PCMH-like_sf"/>
</dbReference>
<name>A0A7J6I6W4_CANSA</name>
<feature type="domain" description="FAD-binding PCMH-type" evidence="16">
    <location>
        <begin position="447"/>
        <end position="625"/>
    </location>
</feature>
<dbReference type="Proteomes" id="UP000583929">
    <property type="component" value="Unassembled WGS sequence"/>
</dbReference>
<evidence type="ECO:0000256" key="6">
    <source>
        <dbReference type="ARBA" id="ARBA00022771"/>
    </source>
</evidence>
<evidence type="ECO:0000259" key="14">
    <source>
        <dbReference type="PROSITE" id="PS50089"/>
    </source>
</evidence>
<dbReference type="GO" id="GO:1903457">
    <property type="term" value="P:lactate catabolic process"/>
    <property type="evidence" value="ECO:0007669"/>
    <property type="project" value="TreeGrafter"/>
</dbReference>
<dbReference type="InterPro" id="IPR017907">
    <property type="entry name" value="Znf_RING_CS"/>
</dbReference>
<dbReference type="PROSITE" id="PS50089">
    <property type="entry name" value="ZF_RING_2"/>
    <property type="match status" value="1"/>
</dbReference>
<dbReference type="GO" id="GO:0008270">
    <property type="term" value="F:zinc ion binding"/>
    <property type="evidence" value="ECO:0007669"/>
    <property type="project" value="UniProtKB-KW"/>
</dbReference>
<dbReference type="InterPro" id="IPR016164">
    <property type="entry name" value="FAD-linked_Oxase-like_C"/>
</dbReference>
<reference evidence="17 18" key="1">
    <citation type="journal article" date="2020" name="bioRxiv">
        <title>Sequence and annotation of 42 cannabis genomes reveals extensive copy number variation in cannabinoid synthesis and pathogen resistance genes.</title>
        <authorList>
            <person name="Mckernan K.J."/>
            <person name="Helbert Y."/>
            <person name="Kane L.T."/>
            <person name="Ebling H."/>
            <person name="Zhang L."/>
            <person name="Liu B."/>
            <person name="Eaton Z."/>
            <person name="Mclaughlin S."/>
            <person name="Kingan S."/>
            <person name="Baybayan P."/>
            <person name="Concepcion G."/>
            <person name="Jordan M."/>
            <person name="Riva A."/>
            <person name="Barbazuk W."/>
            <person name="Harkins T."/>
        </authorList>
    </citation>
    <scope>NUCLEOTIDE SEQUENCE [LARGE SCALE GENOMIC DNA]</scope>
    <source>
        <strain evidence="18">cv. Jamaican Lion 4</strain>
        <tissue evidence="17">Leaf</tissue>
    </source>
</reference>
<comment type="similarity">
    <text evidence="3">Belongs to the FAD-binding oxidoreductase/transferase type 4 family.</text>
</comment>
<keyword evidence="9" id="KW-0809">Transit peptide</keyword>
<accession>A0A7J6I6W4</accession>
<dbReference type="SMART" id="SM00184">
    <property type="entry name" value="RING"/>
    <property type="match status" value="1"/>
</dbReference>
<dbReference type="Gene3D" id="3.30.465.10">
    <property type="match status" value="2"/>
</dbReference>
<dbReference type="Pfam" id="PF02913">
    <property type="entry name" value="FAD-oxidase_C"/>
    <property type="match status" value="2"/>
</dbReference>
<dbReference type="EC" id="1.1.2.4" evidence="12"/>
<dbReference type="Pfam" id="PF01565">
    <property type="entry name" value="FAD_binding_4"/>
    <property type="match status" value="2"/>
</dbReference>
<dbReference type="Gene3D" id="1.10.45.10">
    <property type="entry name" value="Vanillyl-alcohol Oxidase, Chain A, domain 4"/>
    <property type="match status" value="1"/>
</dbReference>
<proteinExistence type="inferred from homology"/>
<dbReference type="SUPFAM" id="SSF56176">
    <property type="entry name" value="FAD-binding/transporter-associated domain-like"/>
    <property type="match status" value="2"/>
</dbReference>
<dbReference type="PROSITE" id="PS51382">
    <property type="entry name" value="SPX"/>
    <property type="match status" value="1"/>
</dbReference>
<sequence>CDQTFFSELMKEALEIVGCFSSRVRDLRPLHISTGMQRYLMQLRKCFKNDQQNMVEEGKMLIEYATMNAIAIRKILKKYDKIHCSENGKNFRSKMQSEHIELLQSPWLIELGAFYLNLDTSDGGHVSGLSGHFSSDLDATPPVMTMILPDSKKLDYDLTCAVCLEMVFNPCALSCGHLFCNACACSAASVMIFKGLKTASRESKCPICREAGVYTKSVQMLELDMLLKRRCKDYWKERMNAERVIILKQTKEFWDSQTKFSSLNCGIIMVDQGSVRNMVDFFGSEVSCRLSWSSMASSSSSWFSSLRSYSKCLYNSLKLNLRSSASHTFTRSSLNVPPPPTINDFHFRYRNSSPFSLWWSSSLLPLALAFSAGSLSLTSDSNPSFCDSRGVTLGGKGSSTDYVVKGSHKEVPEELIAELKAICQDNVTMDYDERYTHGKPQHSFHKAVNIPDVVVFPSCEEEVSKIVMLCDKHKVPIVPYGGATSIEGHTLSPNGGVCIDMSLMKKVKALHVEDMDVVVEPGIGWMELNEYLEPYGLFFPLDPGPGASIGGMCATRCSGSLAVRYGTMRDNVINLKVVVLANGDVVKTASRARKSAAGYDLTRLLIGSEGTLGVITEVTLRLQKIPQHSVVATLVAMCNFPSIKDAADVAIATMHSGIQVSRVELMDEVQIKAINLANGKNLPETPTLMFEFIGTEAYALEQAKIVQKIASKHNGSDFVFTEDPKAKKELWKIRKEALWACFAMVPSYEAMITDVCVPLSHLAELISESKKELAASSLICTVVAHAGDGNFHTLILFDPEKEEQRQEAERLNHLMVNAALAREGTCTGEHGVGTGKMKNVFRCSFNARPPLPPAINAFNRNTSSFSSWWSSSLLPLALAFSAGSLSLASDSNSSLCDARGVSLGGKDSTDYVVKGLYKKVPEELIHELKAICQDNMTMDYDERYSHGKPQHSFHKAINIPDVVVSPSSEEEVSKIVNLCDKHKVPIVPYGGGTSVEGHTLSPNGGVCIDMSLMKKVKALHVEDMDVVVEPGIGWMELNEYLEPYGLFFPLDPGPGATIGGMCATRCSGSLAVRYGTMRDNVISLKVVLANGDVVKTASRARKSAAGYDLTRLLIGSEGTLGVITEVTLRLQKLPQHSVVAMCNFPTIKDAAGVAIATMHSGIQVSRVELLDEVQIKAINIANGKNLPETPTLLFEFIGTEAYAREQTQIVQKIASKHNGSDFVFAEDPKAKKELWKIRKEALWACFAMVPNSEAMATDVCVPLSHLAELISESKKVLAASSLTCTVIAHAGDGNFHTVILFDPEKEDQRQEAERLNHLMVNAALAMEGTCTGEHGVGTGKMKYLEKELGVEALRTMKRIKAALDPNNIMNPGKLIPPHICF</sequence>
<dbReference type="InterPro" id="IPR006094">
    <property type="entry name" value="Oxid_FAD_bind_N"/>
</dbReference>
<dbReference type="InterPro" id="IPR016166">
    <property type="entry name" value="FAD-bd_PCMH"/>
</dbReference>
<feature type="domain" description="SPX" evidence="15">
    <location>
        <begin position="1"/>
        <end position="93"/>
    </location>
</feature>
<dbReference type="GO" id="GO:0005739">
    <property type="term" value="C:mitochondrion"/>
    <property type="evidence" value="ECO:0007669"/>
    <property type="project" value="UniProtKB-SubCell"/>
</dbReference>
<dbReference type="GO" id="GO:0071949">
    <property type="term" value="F:FAD binding"/>
    <property type="evidence" value="ECO:0007669"/>
    <property type="project" value="InterPro"/>
</dbReference>
<keyword evidence="7" id="KW-0274">FAD</keyword>
<dbReference type="InterPro" id="IPR016169">
    <property type="entry name" value="FAD-bd_PCMH_sub2"/>
</dbReference>
<dbReference type="GO" id="GO:0008720">
    <property type="term" value="F:D-lactate dehydrogenase (NAD+) activity"/>
    <property type="evidence" value="ECO:0007669"/>
    <property type="project" value="TreeGrafter"/>
</dbReference>
<keyword evidence="11" id="KW-0496">Mitochondrion</keyword>
<dbReference type="InterPro" id="IPR013083">
    <property type="entry name" value="Znf_RING/FYVE/PHD"/>
</dbReference>
<dbReference type="InterPro" id="IPR016171">
    <property type="entry name" value="Vanillyl_alc_oxidase_C-sub2"/>
</dbReference>
<dbReference type="SUPFAM" id="SSF57850">
    <property type="entry name" value="RING/U-box"/>
    <property type="match status" value="1"/>
</dbReference>
<feature type="non-terminal residue" evidence="17">
    <location>
        <position position="1381"/>
    </location>
</feature>
<dbReference type="SUPFAM" id="SSF55103">
    <property type="entry name" value="FAD-linked oxidases, C-terminal domain"/>
    <property type="match status" value="2"/>
</dbReference>
<evidence type="ECO:0000256" key="12">
    <source>
        <dbReference type="ARBA" id="ARBA00038897"/>
    </source>
</evidence>
<dbReference type="InterPro" id="IPR004331">
    <property type="entry name" value="SPX_dom"/>
</dbReference>
<dbReference type="CDD" id="cd23127">
    <property type="entry name" value="RING-HC_BAH1-like"/>
    <property type="match status" value="1"/>
</dbReference>